<feature type="domain" description="Alcohol dehydrogenase-like C-terminal" evidence="7">
    <location>
        <begin position="208"/>
        <end position="348"/>
    </location>
</feature>
<dbReference type="GO" id="GO:0008270">
    <property type="term" value="F:zinc ion binding"/>
    <property type="evidence" value="ECO:0007669"/>
    <property type="project" value="InterPro"/>
</dbReference>
<dbReference type="CDD" id="cd08278">
    <property type="entry name" value="benzyl_alcohol_DH"/>
    <property type="match status" value="1"/>
</dbReference>
<dbReference type="EMBL" id="MDYP01000036">
    <property type="protein sequence ID" value="OQE03032.1"/>
    <property type="molecule type" value="Genomic_DNA"/>
</dbReference>
<comment type="cofactor">
    <cofactor evidence="1 6">
        <name>Zn(2+)</name>
        <dbReference type="ChEBI" id="CHEBI:29105"/>
    </cofactor>
</comment>
<comment type="caution">
    <text evidence="9">The sequence shown here is derived from an EMBL/GenBank/DDBJ whole genome shotgun (WGS) entry which is preliminary data.</text>
</comment>
<evidence type="ECO:0000256" key="1">
    <source>
        <dbReference type="ARBA" id="ARBA00001947"/>
    </source>
</evidence>
<evidence type="ECO:0000259" key="8">
    <source>
        <dbReference type="Pfam" id="PF08240"/>
    </source>
</evidence>
<dbReference type="InterPro" id="IPR013149">
    <property type="entry name" value="ADH-like_C"/>
</dbReference>
<dbReference type="STRING" id="29845.A0A1V6RMI4"/>
<evidence type="ECO:0000313" key="9">
    <source>
        <dbReference type="EMBL" id="OQE03032.1"/>
    </source>
</evidence>
<reference evidence="10" key="1">
    <citation type="journal article" date="2017" name="Nat. Microbiol.">
        <title>Global analysis of biosynthetic gene clusters reveals vast potential of secondary metabolite production in Penicillium species.</title>
        <authorList>
            <person name="Nielsen J.C."/>
            <person name="Grijseels S."/>
            <person name="Prigent S."/>
            <person name="Ji B."/>
            <person name="Dainat J."/>
            <person name="Nielsen K.F."/>
            <person name="Frisvad J.C."/>
            <person name="Workman M."/>
            <person name="Nielsen J."/>
        </authorList>
    </citation>
    <scope>NUCLEOTIDE SEQUENCE [LARGE SCALE GENOMIC DNA]</scope>
    <source>
        <strain evidence="10">IBT 29486</strain>
    </source>
</reference>
<dbReference type="Pfam" id="PF08240">
    <property type="entry name" value="ADH_N"/>
    <property type="match status" value="1"/>
</dbReference>
<dbReference type="SUPFAM" id="SSF50129">
    <property type="entry name" value="GroES-like"/>
    <property type="match status" value="1"/>
</dbReference>
<dbReference type="InterPro" id="IPR036291">
    <property type="entry name" value="NAD(P)-bd_dom_sf"/>
</dbReference>
<dbReference type="InterPro" id="IPR013154">
    <property type="entry name" value="ADH-like_N"/>
</dbReference>
<sequence>MTITKLNSQAIVAREPVQLATPNWSLEEVQIGEPGDDEVLVELYAAGICHTDVLLSSVPPGAIGVQYPKVVGHEGAGVARAVGKNVHSVEVGDPILLSFDSCSTCEQCEASHPSYCDTFVPKNYFGQQESMKTGDERIWSHFFGQSSFAQYSVASKSCVVNVKDLIQDLSELKLFAPLGCGFQTGMGAITNITQAGPDDIVMIAGLGAVGMGALMTAKITKCKAIIVVDRIQSRLELAKELGATHTIDTSAADFSTLDVAVRSLIPTGASIAVDTTGIPAIIEQSIQSTKFRGKMVLIGAPPFDYKLSFNATEHLNSVLAIQSGRSILGCIEGDCDPRVSIPQMIQWYREGIFPIDRLVQYFDAFEYPKAMASLKCGDFVKPVLVWKE</sequence>
<comment type="similarity">
    <text evidence="2 6">Belongs to the zinc-containing alcohol dehydrogenase family.</text>
</comment>
<protein>
    <recommendedName>
        <fullName evidence="11">Enoyl reductase (ER) domain-containing protein</fullName>
    </recommendedName>
</protein>
<evidence type="ECO:0008006" key="11">
    <source>
        <dbReference type="Google" id="ProtNLM"/>
    </source>
</evidence>
<dbReference type="Proteomes" id="UP000191518">
    <property type="component" value="Unassembled WGS sequence"/>
</dbReference>
<dbReference type="SUPFAM" id="SSF51735">
    <property type="entry name" value="NAD(P)-binding Rossmann-fold domains"/>
    <property type="match status" value="1"/>
</dbReference>
<accession>A0A1V6RMI4</accession>
<evidence type="ECO:0000256" key="3">
    <source>
        <dbReference type="ARBA" id="ARBA00022723"/>
    </source>
</evidence>
<dbReference type="PROSITE" id="PS00059">
    <property type="entry name" value="ADH_ZINC"/>
    <property type="match status" value="1"/>
</dbReference>
<dbReference type="Gene3D" id="3.40.50.720">
    <property type="entry name" value="NAD(P)-binding Rossmann-like Domain"/>
    <property type="match status" value="1"/>
</dbReference>
<keyword evidence="10" id="KW-1185">Reference proteome</keyword>
<evidence type="ECO:0000256" key="4">
    <source>
        <dbReference type="ARBA" id="ARBA00022833"/>
    </source>
</evidence>
<evidence type="ECO:0000256" key="5">
    <source>
        <dbReference type="ARBA" id="ARBA00023002"/>
    </source>
</evidence>
<keyword evidence="4 6" id="KW-0862">Zinc</keyword>
<dbReference type="AlphaFoldDB" id="A0A1V6RMI4"/>
<evidence type="ECO:0000256" key="2">
    <source>
        <dbReference type="ARBA" id="ARBA00008072"/>
    </source>
</evidence>
<feature type="domain" description="Alcohol dehydrogenase-like N-terminal" evidence="8">
    <location>
        <begin position="35"/>
        <end position="163"/>
    </location>
</feature>
<evidence type="ECO:0000259" key="7">
    <source>
        <dbReference type="Pfam" id="PF00107"/>
    </source>
</evidence>
<dbReference type="InterPro" id="IPR002328">
    <property type="entry name" value="ADH_Zn_CS"/>
</dbReference>
<proteinExistence type="inferred from homology"/>
<dbReference type="Pfam" id="PF00107">
    <property type="entry name" value="ADH_zinc_N"/>
    <property type="match status" value="1"/>
</dbReference>
<dbReference type="PANTHER" id="PTHR43350:SF18">
    <property type="entry name" value="ENOYL REDUCTASE (ER) DOMAIN-CONTAINING PROTEIN"/>
    <property type="match status" value="1"/>
</dbReference>
<keyword evidence="5" id="KW-0560">Oxidoreductase</keyword>
<dbReference type="InterPro" id="IPR011032">
    <property type="entry name" value="GroES-like_sf"/>
</dbReference>
<evidence type="ECO:0000256" key="6">
    <source>
        <dbReference type="RuleBase" id="RU361277"/>
    </source>
</evidence>
<gene>
    <name evidence="9" type="ORF">PENVUL_c036G03881</name>
</gene>
<organism evidence="9 10">
    <name type="scientific">Penicillium vulpinum</name>
    <dbReference type="NCBI Taxonomy" id="29845"/>
    <lineage>
        <taxon>Eukaryota</taxon>
        <taxon>Fungi</taxon>
        <taxon>Dikarya</taxon>
        <taxon>Ascomycota</taxon>
        <taxon>Pezizomycotina</taxon>
        <taxon>Eurotiomycetes</taxon>
        <taxon>Eurotiomycetidae</taxon>
        <taxon>Eurotiales</taxon>
        <taxon>Aspergillaceae</taxon>
        <taxon>Penicillium</taxon>
    </lineage>
</organism>
<dbReference type="GO" id="GO:0016491">
    <property type="term" value="F:oxidoreductase activity"/>
    <property type="evidence" value="ECO:0007669"/>
    <property type="project" value="UniProtKB-KW"/>
</dbReference>
<evidence type="ECO:0000313" key="10">
    <source>
        <dbReference type="Proteomes" id="UP000191518"/>
    </source>
</evidence>
<dbReference type="Gene3D" id="3.90.180.10">
    <property type="entry name" value="Medium-chain alcohol dehydrogenases, catalytic domain"/>
    <property type="match status" value="1"/>
</dbReference>
<keyword evidence="3 6" id="KW-0479">Metal-binding</keyword>
<dbReference type="PANTHER" id="PTHR43350">
    <property type="entry name" value="NAD-DEPENDENT ALCOHOL DEHYDROGENASE"/>
    <property type="match status" value="1"/>
</dbReference>
<name>A0A1V6RMI4_9EURO</name>